<sequence>METEALNAFGGGIFRFWQDETHLIYLRDDIPFEDVKKQMESLSGKPAYKIRYDLPGQGLITLSSDKDVENMIGEFEELRCKQGQQMFKIYMQLNVKRFMRSKRQRLVAPIAKAVLMEMKMDGDQVPLSNIKQLGNSTEVSMEGSGTLGNSQASYSITESDGSTVKINTLFYFGRKPKFSESDGKLQIAEGRLPHLVRLRNDMSFEQFKKIMCSLSQQSYAISYHVSYYLPGQGLIALATEEDMKI</sequence>
<keyword evidence="3" id="KW-1185">Reference proteome</keyword>
<evidence type="ECO:0000313" key="2">
    <source>
        <dbReference type="EMBL" id="KAF3436966.1"/>
    </source>
</evidence>
<dbReference type="AlphaFoldDB" id="A0A8K0DYD5"/>
<name>A0A8K0DYD5_9ROSA</name>
<dbReference type="InterPro" id="IPR000270">
    <property type="entry name" value="PB1_dom"/>
</dbReference>
<dbReference type="SMART" id="SM00666">
    <property type="entry name" value="PB1"/>
    <property type="match status" value="1"/>
</dbReference>
<gene>
    <name evidence="2" type="ORF">FNV43_RR19719</name>
</gene>
<proteinExistence type="predicted"/>
<reference evidence="2" key="1">
    <citation type="submission" date="2020-03" db="EMBL/GenBank/DDBJ databases">
        <title>A high-quality chromosome-level genome assembly of a woody plant with both climbing and erect habits, Rhamnella rubrinervis.</title>
        <authorList>
            <person name="Lu Z."/>
            <person name="Yang Y."/>
            <person name="Zhu X."/>
            <person name="Sun Y."/>
        </authorList>
    </citation>
    <scope>NUCLEOTIDE SEQUENCE</scope>
    <source>
        <strain evidence="2">BYM</strain>
        <tissue evidence="2">Leaf</tissue>
    </source>
</reference>
<accession>A0A8K0DYD5</accession>
<dbReference type="Proteomes" id="UP000796880">
    <property type="component" value="Unassembled WGS sequence"/>
</dbReference>
<feature type="domain" description="PB1" evidence="1">
    <location>
        <begin position="9"/>
        <end position="94"/>
    </location>
</feature>
<comment type="caution">
    <text evidence="2">The sequence shown here is derived from an EMBL/GenBank/DDBJ whole genome shotgun (WGS) entry which is preliminary data.</text>
</comment>
<protein>
    <recommendedName>
        <fullName evidence="1">PB1 domain-containing protein</fullName>
    </recommendedName>
</protein>
<evidence type="ECO:0000259" key="1">
    <source>
        <dbReference type="SMART" id="SM00666"/>
    </source>
</evidence>
<dbReference type="Pfam" id="PF00564">
    <property type="entry name" value="PB1"/>
    <property type="match status" value="1"/>
</dbReference>
<organism evidence="2 3">
    <name type="scientific">Rhamnella rubrinervis</name>
    <dbReference type="NCBI Taxonomy" id="2594499"/>
    <lineage>
        <taxon>Eukaryota</taxon>
        <taxon>Viridiplantae</taxon>
        <taxon>Streptophyta</taxon>
        <taxon>Embryophyta</taxon>
        <taxon>Tracheophyta</taxon>
        <taxon>Spermatophyta</taxon>
        <taxon>Magnoliopsida</taxon>
        <taxon>eudicotyledons</taxon>
        <taxon>Gunneridae</taxon>
        <taxon>Pentapetalae</taxon>
        <taxon>rosids</taxon>
        <taxon>fabids</taxon>
        <taxon>Rosales</taxon>
        <taxon>Rhamnaceae</taxon>
        <taxon>rhamnoid group</taxon>
        <taxon>Rhamneae</taxon>
        <taxon>Rhamnella</taxon>
    </lineage>
</organism>
<dbReference type="EMBL" id="VOIH02000009">
    <property type="protein sequence ID" value="KAF3436966.1"/>
    <property type="molecule type" value="Genomic_DNA"/>
</dbReference>
<dbReference type="SUPFAM" id="SSF54277">
    <property type="entry name" value="CAD &amp; PB1 domains"/>
    <property type="match status" value="1"/>
</dbReference>
<evidence type="ECO:0000313" key="3">
    <source>
        <dbReference type="Proteomes" id="UP000796880"/>
    </source>
</evidence>